<dbReference type="Proteomes" id="UP000484255">
    <property type="component" value="Unassembled WGS sequence"/>
</dbReference>
<reference evidence="1 2" key="1">
    <citation type="submission" date="2020-02" db="EMBL/GenBank/DDBJ databases">
        <title>Ideonella bacterium strain TBM-1.</title>
        <authorList>
            <person name="Chen W.-M."/>
        </authorList>
    </citation>
    <scope>NUCLEOTIDE SEQUENCE [LARGE SCALE GENOMIC DNA]</scope>
    <source>
        <strain evidence="1 2">TBM-1</strain>
    </source>
</reference>
<proteinExistence type="predicted"/>
<comment type="caution">
    <text evidence="1">The sequence shown here is derived from an EMBL/GenBank/DDBJ whole genome shotgun (WGS) entry which is preliminary data.</text>
</comment>
<dbReference type="AlphaFoldDB" id="A0A7C9PHT0"/>
<evidence type="ECO:0000313" key="1">
    <source>
        <dbReference type="EMBL" id="NDY91592.1"/>
    </source>
</evidence>
<evidence type="ECO:0000313" key="2">
    <source>
        <dbReference type="Proteomes" id="UP000484255"/>
    </source>
</evidence>
<organism evidence="1 2">
    <name type="scientific">Ideonella livida</name>
    <dbReference type="NCBI Taxonomy" id="2707176"/>
    <lineage>
        <taxon>Bacteria</taxon>
        <taxon>Pseudomonadati</taxon>
        <taxon>Pseudomonadota</taxon>
        <taxon>Betaproteobacteria</taxon>
        <taxon>Burkholderiales</taxon>
        <taxon>Sphaerotilaceae</taxon>
        <taxon>Ideonella</taxon>
    </lineage>
</organism>
<keyword evidence="2" id="KW-1185">Reference proteome</keyword>
<name>A0A7C9PHT0_9BURK</name>
<dbReference type="EMBL" id="JAAGOH010000010">
    <property type="protein sequence ID" value="NDY91592.1"/>
    <property type="molecule type" value="Genomic_DNA"/>
</dbReference>
<gene>
    <name evidence="1" type="ORF">G3A44_10385</name>
</gene>
<dbReference type="RefSeq" id="WP_163457442.1">
    <property type="nucleotide sequence ID" value="NZ_JAAGOH010000010.1"/>
</dbReference>
<accession>A0A7C9PHT0</accession>
<protein>
    <submittedName>
        <fullName evidence="1">Uncharacterized protein</fullName>
    </submittedName>
</protein>
<sequence>MAGDDPDVIAGCTGGSGNVAGIAFPFLGLQLRGGANAKRRRIPFNRCGHGHFDMAAYADFFAGQRQDLDCDEAELAMALVDLPRVPA</sequence>